<feature type="compositionally biased region" description="Low complexity" evidence="2">
    <location>
        <begin position="1469"/>
        <end position="1485"/>
    </location>
</feature>
<dbReference type="CDD" id="cd09272">
    <property type="entry name" value="RNase_HI_RT_Ty1"/>
    <property type="match status" value="1"/>
</dbReference>
<feature type="compositionally biased region" description="Pro residues" evidence="2">
    <location>
        <begin position="473"/>
        <end position="483"/>
    </location>
</feature>
<feature type="region of interest" description="Disordered" evidence="2">
    <location>
        <begin position="1451"/>
        <end position="1493"/>
    </location>
</feature>
<dbReference type="EMBL" id="LSRX01002397">
    <property type="protein sequence ID" value="OLP75578.1"/>
    <property type="molecule type" value="Genomic_DNA"/>
</dbReference>
<dbReference type="PANTHER" id="PTHR13361">
    <property type="entry name" value="WW DOMAIN-BINDING PROTEIN 11"/>
    <property type="match status" value="1"/>
</dbReference>
<name>A0A1Q9BY12_SYMMI</name>
<dbReference type="Proteomes" id="UP000186817">
    <property type="component" value="Unassembled WGS sequence"/>
</dbReference>
<sequence>MDSRDSRTKRRREEPEDAPTDPATSAPASSGVIAAVPDALPGAVPGALPEEGPGGLSEAVPEAVPDAVSNAAFGEAAGTDAMPDAAFGEAAGTDAMPDAAFGEAAMPDGIPDAAFGEAANPGQMVGDLEGLEEEFGQAATEAALGIDVGMAELPGLQWSGAGDASLSQDLPFTGMASADQIAVALSPLWRLSTRLLGDASTRAAGLQLRQRFSFFSTCPGAVETLLSLIPVLGEQEDQELLEGPMDVGVLTTDLVAHRSEQQARALTGLFLHTTGITSADVRTMIGNENLGLMRRAFWQGRELSIQQLGAWMFRCSNSFQTLRALDGQWSEILGGTELPTTLEAPNTPEGERGFLLAELLQISQERQRRMASVQRLPIQIADDAAQIVPTAGTGDNVGQGHVGTSSWTDRSAGSAASTGKAGPPPKPRPSIALLREAQAKARALILLNRQVQDAERAERLAREQEAWRHANRAPPPVPDPPTPSSIASPVSMPMPPAPCTPEAAFPFGIAPPPIPQQAWSPGAIPGPPPYPPPVGGGFTPPPPPPPPPVEERSPGYVEMEAASPGAASPITPPDAGNEIHHGGGEGEAEESEALGDECGVGLEGYFKGHQPYLSFCDTCQSARGRIPARRKNMKNHYGPGELQVDFGFFGRNVRFLLMVHVLSGYLSTVVLGPEDPVPVPAICKALSEMGLSGLDIVVHGDQENLLGSVFRDAAKHRTFVGEDEILDEGLSEYVPSLPDEDMGDEAPGVVDDDAPMEVLPRKHLEEGMRLELSELDAFGVATIVGEAEVPPDPWEADVGESYFAPLGLSCRRVVRWVMGLPEYLQRFSAPVVEYPCVHDETVISGFVDASWNIASVSSAIILWHGVMLKASSRKQSITALSSAEAELSALTEGCKESIYLSLLLETLLSGMPGPERTTGVYPVWIASDSEAAISIAKMAGLLRRVRHLELRHRWLQEQVSSGRVTLSFIQGENNPSDGLTKSPEGSLFDHLVETCGLERMCEEDVQSLMVPENLKGAVEELDEVREKLKKLPENLQKYASDILLTQEWPKSCGLWKEKTYQKEKKRFSLAYSLLWACEYFASPFCRAVPTSSPFSKVLELVLTERTLHIESCFDFVVRLPLATFYSDSDSDLAYLVKTSLDGPGLAFSGFAQVRHLQTPCLCLELSMPTGSASSQLSQWQRLNAGLSGPLAFEPDFSALDEPASSHDFAFASEPYDFNEDGMPPAQPIDLQLLLSRYRSLDLRVRVLEAERSGAQQALWHHHRAATDSQRLRSLISPWPYMSSKVDAIRVSLQRTVSRLSSLLLTLQQSFPAIAQYFTEQALDSASYQGPVLDGSDVDTVIAQANLSPKVCETRTAYCSSFYYAMAASQTAKEALRAWLNLLSPEERRIAEATMGASMPASEAAPGEPTNVDNHAAPTAPHSQADPSTTPIPEEPNLTFLAQQEWYDSQDKIFQGPIPPETPWQDDDLSAQPSSSASAQPIASQQKTSPQAPDAEARFAVTVFLCLETTFSAPAGLGSLDEP</sequence>
<accession>A0A1Q9BY12</accession>
<evidence type="ECO:0000313" key="3">
    <source>
        <dbReference type="EMBL" id="OLP75578.1"/>
    </source>
</evidence>
<feature type="region of interest" description="Disordered" evidence="2">
    <location>
        <begin position="1"/>
        <end position="60"/>
    </location>
</feature>
<dbReference type="PANTHER" id="PTHR13361:SF1">
    <property type="entry name" value="WW DOMAIN-BINDING PROTEIN 11"/>
    <property type="match status" value="1"/>
</dbReference>
<evidence type="ECO:0000256" key="2">
    <source>
        <dbReference type="SAM" id="MobiDB-lite"/>
    </source>
</evidence>
<feature type="compositionally biased region" description="Low complexity" evidence="2">
    <location>
        <begin position="411"/>
        <end position="421"/>
    </location>
</feature>
<gene>
    <name evidence="3" type="primary">GIP</name>
    <name evidence="3" type="ORF">AK812_SmicGene44605</name>
</gene>
<comment type="caution">
    <text evidence="3">The sequence shown here is derived from an EMBL/GenBank/DDBJ whole genome shotgun (WGS) entry which is preliminary data.</text>
</comment>
<feature type="region of interest" description="Disordered" evidence="2">
    <location>
        <begin position="1396"/>
        <end position="1434"/>
    </location>
</feature>
<feature type="region of interest" description="Disordered" evidence="2">
    <location>
        <begin position="391"/>
        <end position="430"/>
    </location>
</feature>
<feature type="compositionally biased region" description="Basic and acidic residues" evidence="2">
    <location>
        <begin position="1"/>
        <end position="14"/>
    </location>
</feature>
<feature type="region of interest" description="Disordered" evidence="2">
    <location>
        <begin position="514"/>
        <end position="594"/>
    </location>
</feature>
<feature type="coiled-coil region" evidence="1">
    <location>
        <begin position="1014"/>
        <end position="1041"/>
    </location>
</feature>
<keyword evidence="1" id="KW-0175">Coiled coil</keyword>
<feature type="compositionally biased region" description="Low complexity" evidence="2">
    <location>
        <begin position="41"/>
        <end position="51"/>
    </location>
</feature>
<evidence type="ECO:0000256" key="1">
    <source>
        <dbReference type="SAM" id="Coils"/>
    </source>
</evidence>
<reference evidence="3 4" key="1">
    <citation type="submission" date="2016-02" db="EMBL/GenBank/DDBJ databases">
        <title>Genome analysis of coral dinoflagellate symbionts highlights evolutionary adaptations to a symbiotic lifestyle.</title>
        <authorList>
            <person name="Aranda M."/>
            <person name="Li Y."/>
            <person name="Liew Y.J."/>
            <person name="Baumgarten S."/>
            <person name="Simakov O."/>
            <person name="Wilson M."/>
            <person name="Piel J."/>
            <person name="Ashoor H."/>
            <person name="Bougouffa S."/>
            <person name="Bajic V.B."/>
            <person name="Ryu T."/>
            <person name="Ravasi T."/>
            <person name="Bayer T."/>
            <person name="Micklem G."/>
            <person name="Kim H."/>
            <person name="Bhak J."/>
            <person name="Lajeunesse T.C."/>
            <person name="Voolstra C.R."/>
        </authorList>
    </citation>
    <scope>NUCLEOTIDE SEQUENCE [LARGE SCALE GENOMIC DNA]</scope>
    <source>
        <strain evidence="3 4">CCMP2467</strain>
    </source>
</reference>
<proteinExistence type="predicted"/>
<feature type="compositionally biased region" description="Low complexity" evidence="2">
    <location>
        <begin position="20"/>
        <end position="30"/>
    </location>
</feature>
<feature type="region of interest" description="Disordered" evidence="2">
    <location>
        <begin position="460"/>
        <end position="485"/>
    </location>
</feature>
<protein>
    <submittedName>
        <fullName evidence="3">Copia protein</fullName>
    </submittedName>
</protein>
<organism evidence="3 4">
    <name type="scientific">Symbiodinium microadriaticum</name>
    <name type="common">Dinoflagellate</name>
    <name type="synonym">Zooxanthella microadriatica</name>
    <dbReference type="NCBI Taxonomy" id="2951"/>
    <lineage>
        <taxon>Eukaryota</taxon>
        <taxon>Sar</taxon>
        <taxon>Alveolata</taxon>
        <taxon>Dinophyceae</taxon>
        <taxon>Suessiales</taxon>
        <taxon>Symbiodiniaceae</taxon>
        <taxon>Symbiodinium</taxon>
    </lineage>
</organism>
<feature type="compositionally biased region" description="Pro residues" evidence="2">
    <location>
        <begin position="524"/>
        <end position="548"/>
    </location>
</feature>
<dbReference type="OrthoDB" id="10662427at2759"/>
<dbReference type="GO" id="GO:0005681">
    <property type="term" value="C:spliceosomal complex"/>
    <property type="evidence" value="ECO:0007669"/>
    <property type="project" value="TreeGrafter"/>
</dbReference>
<evidence type="ECO:0000313" key="4">
    <source>
        <dbReference type="Proteomes" id="UP000186817"/>
    </source>
</evidence>
<keyword evidence="4" id="KW-1185">Reference proteome</keyword>
<feature type="compositionally biased region" description="Polar residues" evidence="2">
    <location>
        <begin position="1420"/>
        <end position="1430"/>
    </location>
</feature>